<feature type="compositionally biased region" description="Polar residues" evidence="3">
    <location>
        <begin position="521"/>
        <end position="530"/>
    </location>
</feature>
<feature type="region of interest" description="Disordered" evidence="3">
    <location>
        <begin position="507"/>
        <end position="743"/>
    </location>
</feature>
<dbReference type="GO" id="GO:0045944">
    <property type="term" value="P:positive regulation of transcription by RNA polymerase II"/>
    <property type="evidence" value="ECO:0007669"/>
    <property type="project" value="TreeGrafter"/>
</dbReference>
<feature type="compositionally biased region" description="Polar residues" evidence="3">
    <location>
        <begin position="552"/>
        <end position="564"/>
    </location>
</feature>
<feature type="region of interest" description="Disordered" evidence="3">
    <location>
        <begin position="37"/>
        <end position="123"/>
    </location>
</feature>
<protein>
    <recommendedName>
        <fullName evidence="4">NDT80 domain-containing protein</fullName>
    </recommendedName>
</protein>
<dbReference type="GO" id="GO:0051321">
    <property type="term" value="P:meiotic cell cycle"/>
    <property type="evidence" value="ECO:0007669"/>
    <property type="project" value="TreeGrafter"/>
</dbReference>
<dbReference type="AlphaFoldDB" id="A0A6P8AWM1"/>
<evidence type="ECO:0000259" key="4">
    <source>
        <dbReference type="PROSITE" id="PS51517"/>
    </source>
</evidence>
<feature type="compositionally biased region" description="Low complexity" evidence="3">
    <location>
        <begin position="621"/>
        <end position="635"/>
    </location>
</feature>
<evidence type="ECO:0000256" key="2">
    <source>
        <dbReference type="PROSITE-ProRule" id="PRU00850"/>
    </source>
</evidence>
<feature type="DNA-binding region" description="NDT80" evidence="2">
    <location>
        <begin position="129"/>
        <end position="367"/>
    </location>
</feature>
<dbReference type="OrthoDB" id="4117572at2759"/>
<gene>
    <name evidence="6" type="ORF">PgNI_08585</name>
</gene>
<dbReference type="InterPro" id="IPR037141">
    <property type="entry name" value="NDT80_DNA-bd_dom_sf"/>
</dbReference>
<dbReference type="GO" id="GO:0000228">
    <property type="term" value="C:nuclear chromosome"/>
    <property type="evidence" value="ECO:0007669"/>
    <property type="project" value="TreeGrafter"/>
</dbReference>
<dbReference type="PANTHER" id="PTHR35144:SF4">
    <property type="entry name" value="TRANSCRIPTION FACTOR VIB-1"/>
    <property type="match status" value="1"/>
</dbReference>
<evidence type="ECO:0000256" key="1">
    <source>
        <dbReference type="ARBA" id="ARBA00023125"/>
    </source>
</evidence>
<feature type="domain" description="NDT80" evidence="4">
    <location>
        <begin position="129"/>
        <end position="367"/>
    </location>
</feature>
<feature type="region of interest" description="Disordered" evidence="3">
    <location>
        <begin position="259"/>
        <end position="289"/>
    </location>
</feature>
<sequence length="743" mass="79992">MSTTTYSVTMTELKEPAHTSMWAPNYGSPVHMAAPSRFGHHGVDSSSMPSPAAAHLQHQAHHHPAARPRNPSVDGHGYPYARYSQEEADAYDRQQHHQTHPHSAHPALSTHHSFPNLKRPYSHTEQPYTEMVQDLRADDGSKMGGHQDQKLLSFKKVQDKVTVVDAHGRIQQLEMTAQLHGMFFLSEGPTSSPDGTIMQPELTCYRRNLFQISGSLTTPKSQLSVVVENGEPVPVSSTEVTVSAIESVDGHPIRLIVIPWKTPPPNSPEQNPGPDSEPAPLPLIPCQDDGHPDSDAEFAVYPIGWRRLQFRVATANNGRRKELQQHFILHLKVMGTLTNGDKVVMAEATTAPIVVRGRSPRNFQTRKEIPLLGSSAGSRGQALVETGVGMVTGAMSIKAQDKSRSLNLDMPRSAFTFSAGGPKMPPSPMTMRSNSYPNSWNSPQVQSAPGGYPATSMSADPYSQKLQLNTSNSYTAEPTELTPQTSMPAMQMPLAAPAHQQPPIRTQYAYVPSGSGPPPQLSIQTTSTDGLSVPRYVDSNPRPTKSPRHASHQSVGSITNTESSPEYRYGPPAPYGMHSAGSDISPHSQQPSTPYGAAPPVSSGPSMAQSTSSAAVNSVYTPTTGPPSTSGHGESNQQSSTAMNPPPRDYFPSSSSWTTTAGEASSSTSYTNGGDANRPYAYSDYNKVGGQAHSSVKTEAHPQPQPSPQPQSHYGNTPTSVYPPPSHRGSVDGISHYSWNGTN</sequence>
<dbReference type="RefSeq" id="XP_030979326.1">
    <property type="nucleotide sequence ID" value="XM_031128581.1"/>
</dbReference>
<feature type="region of interest" description="Disordered" evidence="3">
    <location>
        <begin position="417"/>
        <end position="459"/>
    </location>
</feature>
<dbReference type="Proteomes" id="UP000515153">
    <property type="component" value="Chromosome V"/>
</dbReference>
<reference evidence="6" key="2">
    <citation type="submission" date="2019-10" db="EMBL/GenBank/DDBJ databases">
        <authorList>
            <consortium name="NCBI Genome Project"/>
        </authorList>
    </citation>
    <scope>NUCLEOTIDE SEQUENCE</scope>
    <source>
        <strain evidence="6">NI907</strain>
    </source>
</reference>
<feature type="compositionally biased region" description="Low complexity" evidence="3">
    <location>
        <begin position="653"/>
        <end position="671"/>
    </location>
</feature>
<dbReference type="SUPFAM" id="SSF49417">
    <property type="entry name" value="p53-like transcription factors"/>
    <property type="match status" value="1"/>
</dbReference>
<dbReference type="InterPro" id="IPR052605">
    <property type="entry name" value="Fungal_trans_regulator"/>
</dbReference>
<dbReference type="Gene3D" id="2.60.40.1390">
    <property type="entry name" value="NDT80 DNA-binding domain"/>
    <property type="match status" value="1"/>
</dbReference>
<keyword evidence="5" id="KW-1185">Reference proteome</keyword>
<dbReference type="PANTHER" id="PTHR35144">
    <property type="entry name" value="MEIOSIS-SPECIFIC TRANSCRIPTION FACTOR NDT80"/>
    <property type="match status" value="1"/>
</dbReference>
<feature type="compositionally biased region" description="Polar residues" evidence="3">
    <location>
        <begin position="603"/>
        <end position="620"/>
    </location>
</feature>
<feature type="compositionally biased region" description="Polar residues" evidence="3">
    <location>
        <begin position="430"/>
        <end position="447"/>
    </location>
</feature>
<evidence type="ECO:0000313" key="6">
    <source>
        <dbReference type="RefSeq" id="XP_030979326.1"/>
    </source>
</evidence>
<reference evidence="6" key="3">
    <citation type="submission" date="2025-08" db="UniProtKB">
        <authorList>
            <consortium name="RefSeq"/>
        </authorList>
    </citation>
    <scope>IDENTIFICATION</scope>
    <source>
        <strain evidence="6">NI907</strain>
    </source>
</reference>
<dbReference type="GeneID" id="41963489"/>
<reference evidence="5 6" key="1">
    <citation type="journal article" date="2019" name="Mol. Biol. Evol.">
        <title>Blast fungal genomes show frequent chromosomal changes, gene gains and losses, and effector gene turnover.</title>
        <authorList>
            <person name="Gomez Luciano L.B."/>
            <person name="Jason Tsai I."/>
            <person name="Chuma I."/>
            <person name="Tosa Y."/>
            <person name="Chen Y.H."/>
            <person name="Li J.Y."/>
            <person name="Li M.Y."/>
            <person name="Jade Lu M.Y."/>
            <person name="Nakayashiki H."/>
            <person name="Li W.H."/>
        </authorList>
    </citation>
    <scope>NUCLEOTIDE SEQUENCE [LARGE SCALE GENOMIC DNA]</scope>
    <source>
        <strain evidence="5 6">NI907</strain>
    </source>
</reference>
<evidence type="ECO:0000256" key="3">
    <source>
        <dbReference type="SAM" id="MobiDB-lite"/>
    </source>
</evidence>
<dbReference type="InterPro" id="IPR008967">
    <property type="entry name" value="p53-like_TF_DNA-bd_sf"/>
</dbReference>
<organism evidence="5 6">
    <name type="scientific">Pyricularia grisea</name>
    <name type="common">Crabgrass-specific blast fungus</name>
    <name type="synonym">Magnaporthe grisea</name>
    <dbReference type="NCBI Taxonomy" id="148305"/>
    <lineage>
        <taxon>Eukaryota</taxon>
        <taxon>Fungi</taxon>
        <taxon>Dikarya</taxon>
        <taxon>Ascomycota</taxon>
        <taxon>Pezizomycotina</taxon>
        <taxon>Sordariomycetes</taxon>
        <taxon>Sordariomycetidae</taxon>
        <taxon>Magnaporthales</taxon>
        <taxon>Pyriculariaceae</taxon>
        <taxon>Pyricularia</taxon>
    </lineage>
</organism>
<dbReference type="GO" id="GO:0003700">
    <property type="term" value="F:DNA-binding transcription factor activity"/>
    <property type="evidence" value="ECO:0007669"/>
    <property type="project" value="UniProtKB-UniRule"/>
</dbReference>
<proteinExistence type="predicted"/>
<dbReference type="GO" id="GO:0003677">
    <property type="term" value="F:DNA binding"/>
    <property type="evidence" value="ECO:0007669"/>
    <property type="project" value="UniProtKB-KW"/>
</dbReference>
<keyword evidence="1 2" id="KW-0238">DNA-binding</keyword>
<dbReference type="KEGG" id="pgri:PgNI_08585"/>
<evidence type="ECO:0000313" key="5">
    <source>
        <dbReference type="Proteomes" id="UP000515153"/>
    </source>
</evidence>
<accession>A0A6P8AWM1</accession>
<dbReference type="Pfam" id="PF05224">
    <property type="entry name" value="NDT80_PhoG"/>
    <property type="match status" value="1"/>
</dbReference>
<dbReference type="InterPro" id="IPR024061">
    <property type="entry name" value="NDT80_DNA-bd_dom"/>
</dbReference>
<name>A0A6P8AWM1_PYRGI</name>
<dbReference type="PROSITE" id="PS51517">
    <property type="entry name" value="NDT80"/>
    <property type="match status" value="1"/>
</dbReference>